<evidence type="ECO:0000313" key="3">
    <source>
        <dbReference type="EMBL" id="RSL47212.1"/>
    </source>
</evidence>
<proteinExistence type="predicted"/>
<feature type="region of interest" description="Disordered" evidence="1">
    <location>
        <begin position="1"/>
        <end position="61"/>
    </location>
</feature>
<dbReference type="AlphaFoldDB" id="A0A428P2E6"/>
<feature type="non-terminal residue" evidence="3">
    <location>
        <position position="586"/>
    </location>
</feature>
<gene>
    <name evidence="3" type="ORF">CEP51_015809</name>
</gene>
<dbReference type="GO" id="GO:0004674">
    <property type="term" value="F:protein serine/threonine kinase activity"/>
    <property type="evidence" value="ECO:0007669"/>
    <property type="project" value="TreeGrafter"/>
</dbReference>
<dbReference type="PANTHER" id="PTHR24359:SF37">
    <property type="entry name" value="PROTEIN KINASE DOMAIN-CONTAINING PROTEIN"/>
    <property type="match status" value="1"/>
</dbReference>
<keyword evidence="4" id="KW-1185">Reference proteome</keyword>
<dbReference type="CDD" id="cd00180">
    <property type="entry name" value="PKc"/>
    <property type="match status" value="1"/>
</dbReference>
<dbReference type="GO" id="GO:0005524">
    <property type="term" value="F:ATP binding"/>
    <property type="evidence" value="ECO:0007669"/>
    <property type="project" value="InterPro"/>
</dbReference>
<feature type="domain" description="Protein kinase" evidence="2">
    <location>
        <begin position="295"/>
        <end position="586"/>
    </location>
</feature>
<reference evidence="3 4" key="1">
    <citation type="submission" date="2017-06" db="EMBL/GenBank/DDBJ databases">
        <title>Comparative genomic analysis of Ambrosia Fusariam Clade fungi.</title>
        <authorList>
            <person name="Stajich J.E."/>
            <person name="Carrillo J."/>
            <person name="Kijimoto T."/>
            <person name="Eskalen A."/>
            <person name="O'Donnell K."/>
            <person name="Kasson M."/>
        </authorList>
    </citation>
    <scope>NUCLEOTIDE SEQUENCE [LARGE SCALE GENOMIC DNA]</scope>
    <source>
        <strain evidence="3 4">NRRL62606</strain>
    </source>
</reference>
<organism evidence="3 4">
    <name type="scientific">Fusarium floridanum</name>
    <dbReference type="NCBI Taxonomy" id="1325733"/>
    <lineage>
        <taxon>Eukaryota</taxon>
        <taxon>Fungi</taxon>
        <taxon>Dikarya</taxon>
        <taxon>Ascomycota</taxon>
        <taxon>Pezizomycotina</taxon>
        <taxon>Sordariomycetes</taxon>
        <taxon>Hypocreomycetidae</taxon>
        <taxon>Hypocreales</taxon>
        <taxon>Nectriaceae</taxon>
        <taxon>Fusarium</taxon>
        <taxon>Fusarium solani species complex</taxon>
    </lineage>
</organism>
<dbReference type="Proteomes" id="UP000287972">
    <property type="component" value="Unassembled WGS sequence"/>
</dbReference>
<feature type="region of interest" description="Disordered" evidence="1">
    <location>
        <begin position="100"/>
        <end position="131"/>
    </location>
</feature>
<dbReference type="InterPro" id="IPR000719">
    <property type="entry name" value="Prot_kinase_dom"/>
</dbReference>
<dbReference type="Gene3D" id="1.10.510.10">
    <property type="entry name" value="Transferase(Phosphotransferase) domain 1"/>
    <property type="match status" value="1"/>
</dbReference>
<dbReference type="SUPFAM" id="SSF56112">
    <property type="entry name" value="Protein kinase-like (PK-like)"/>
    <property type="match status" value="1"/>
</dbReference>
<comment type="caution">
    <text evidence="3">The sequence shown here is derived from an EMBL/GenBank/DDBJ whole genome shotgun (WGS) entry which is preliminary data.</text>
</comment>
<dbReference type="EMBL" id="NKCL01000928">
    <property type="protein sequence ID" value="RSL47212.1"/>
    <property type="molecule type" value="Genomic_DNA"/>
</dbReference>
<dbReference type="InterPro" id="IPR011009">
    <property type="entry name" value="Kinase-like_dom_sf"/>
</dbReference>
<accession>A0A428P2E6</accession>
<dbReference type="Pfam" id="PF07714">
    <property type="entry name" value="PK_Tyr_Ser-Thr"/>
    <property type="match status" value="1"/>
</dbReference>
<dbReference type="SMART" id="SM00220">
    <property type="entry name" value="S_TKc"/>
    <property type="match status" value="1"/>
</dbReference>
<feature type="compositionally biased region" description="Basic and acidic residues" evidence="1">
    <location>
        <begin position="37"/>
        <end position="58"/>
    </location>
</feature>
<feature type="compositionally biased region" description="Polar residues" evidence="1">
    <location>
        <begin position="1"/>
        <end position="36"/>
    </location>
</feature>
<protein>
    <recommendedName>
        <fullName evidence="2">Protein kinase domain-containing protein</fullName>
    </recommendedName>
</protein>
<dbReference type="PANTHER" id="PTHR24359">
    <property type="entry name" value="SERINE/THREONINE-PROTEIN KINASE SBK1"/>
    <property type="match status" value="1"/>
</dbReference>
<evidence type="ECO:0000259" key="2">
    <source>
        <dbReference type="PROSITE" id="PS50011"/>
    </source>
</evidence>
<evidence type="ECO:0000256" key="1">
    <source>
        <dbReference type="SAM" id="MobiDB-lite"/>
    </source>
</evidence>
<dbReference type="InterPro" id="IPR001245">
    <property type="entry name" value="Ser-Thr/Tyr_kinase_cat_dom"/>
</dbReference>
<name>A0A428P2E6_9HYPO</name>
<dbReference type="PROSITE" id="PS50011">
    <property type="entry name" value="PROTEIN_KINASE_DOM"/>
    <property type="match status" value="1"/>
</dbReference>
<evidence type="ECO:0000313" key="4">
    <source>
        <dbReference type="Proteomes" id="UP000287972"/>
    </source>
</evidence>
<sequence length="586" mass="67720">MASTSESRLMRVSTVSDNQHGVTSQASSQNGSTPSNDHSHHIGWEAELRGPDGRKQDLVPDDYASDLTRDQAKQYDTEFGEGVSAMNDLGLRAASKLFQNSRDQEEATRSSSRVSEASVRHRVEQSLQTSQSDKQQYLSIDAFEKIFTKKAIKDLIRPRFPCCLNRNLPKKAKDILEDPPSGQGRRRLFGILVFMGRACYIDSFIDEGICDDDLPLERCGADGRDFTTRRARSTKRPGEVVEEARDEIMTLFRNWQRNDIELFYTYQAMFFVPFFYFQPTHLFFYPLASSIRLPWEKCKHKTNGGSGKVYKLRMHPSHHNFESSQGSTNRVYFALKEVNSLDRNSYRDEVEALQRYCTKLQKMKHLVQLLLTFQHGERLYLLFEWADGNLRDFWQMIPTVQPTPRRTRWVAEQCLGIAIAVKRIHGLMTWQRDQPVTSGLNSDREKYHGRHGDLKPSNILWFSKYGEDRHLLVVSDLGLTRYHSRVSKSHVSQVRGFTSPYCPPEVGLVRHISQKYDIWSLGCLYLEFFTWYLQGMDVLDDFESQRVEEEPGQPGFHGLESDSYYIIETNHVTGEKSARLKEAVED</sequence>